<dbReference type="GO" id="GO:0043190">
    <property type="term" value="C:ATP-binding cassette (ABC) transporter complex"/>
    <property type="evidence" value="ECO:0007669"/>
    <property type="project" value="InterPro"/>
</dbReference>
<feature type="signal peptide" evidence="3">
    <location>
        <begin position="1"/>
        <end position="26"/>
    </location>
</feature>
<dbReference type="NCBIfam" id="TIGR01098">
    <property type="entry name" value="3A0109s03R"/>
    <property type="match status" value="1"/>
</dbReference>
<dbReference type="PANTHER" id="PTHR35841">
    <property type="entry name" value="PHOSPHONATES-BINDING PERIPLASMIC PROTEIN"/>
    <property type="match status" value="1"/>
</dbReference>
<feature type="chain" id="PRO_5029802365" evidence="3">
    <location>
        <begin position="27"/>
        <end position="318"/>
    </location>
</feature>
<accession>A0A7L4YT02</accession>
<comment type="similarity">
    <text evidence="1">Belongs to the phosphate/phosphite/phosphonate binding protein family.</text>
</comment>
<dbReference type="GO" id="GO:0055085">
    <property type="term" value="P:transmembrane transport"/>
    <property type="evidence" value="ECO:0007669"/>
    <property type="project" value="InterPro"/>
</dbReference>
<dbReference type="OrthoDB" id="9764656at2"/>
<dbReference type="Proteomes" id="UP000463857">
    <property type="component" value="Chromosome"/>
</dbReference>
<dbReference type="RefSeq" id="WP_159547306.1">
    <property type="nucleotide sequence ID" value="NZ_CP047156.1"/>
</dbReference>
<gene>
    <name evidence="4" type="primary">phnD</name>
    <name evidence="4" type="ORF">EK0264_19200</name>
</gene>
<keyword evidence="2 3" id="KW-0732">Signal</keyword>
<dbReference type="SUPFAM" id="SSF53850">
    <property type="entry name" value="Periplasmic binding protein-like II"/>
    <property type="match status" value="1"/>
</dbReference>
<dbReference type="Pfam" id="PF12974">
    <property type="entry name" value="Phosphonate-bd"/>
    <property type="match status" value="1"/>
</dbReference>
<evidence type="ECO:0000313" key="5">
    <source>
        <dbReference type="Proteomes" id="UP000463857"/>
    </source>
</evidence>
<evidence type="ECO:0000256" key="2">
    <source>
        <dbReference type="ARBA" id="ARBA00022729"/>
    </source>
</evidence>
<dbReference type="InterPro" id="IPR005770">
    <property type="entry name" value="PhnD"/>
</dbReference>
<proteinExistence type="inferred from homology"/>
<reference evidence="4 5" key="1">
    <citation type="journal article" date="2018" name="Int. J. Syst. Evol. Microbiol.">
        <title>Epidermidibacterium keratini gen. nov., sp. nov., a member of the family Sporichthyaceae, isolated from keratin epidermis.</title>
        <authorList>
            <person name="Lee D.G."/>
            <person name="Trujillo M.E."/>
            <person name="Kang S."/>
            <person name="Nam J.J."/>
            <person name="Kim Y.J."/>
        </authorList>
    </citation>
    <scope>NUCLEOTIDE SEQUENCE [LARGE SCALE GENOMIC DNA]</scope>
    <source>
        <strain evidence="4 5">EPI-7</strain>
    </source>
</reference>
<dbReference type="EMBL" id="CP047156">
    <property type="protein sequence ID" value="QHC02182.1"/>
    <property type="molecule type" value="Genomic_DNA"/>
</dbReference>
<dbReference type="PANTHER" id="PTHR35841:SF1">
    <property type="entry name" value="PHOSPHONATES-BINDING PERIPLASMIC PROTEIN"/>
    <property type="match status" value="1"/>
</dbReference>
<keyword evidence="5" id="KW-1185">Reference proteome</keyword>
<dbReference type="PROSITE" id="PS51257">
    <property type="entry name" value="PROKAR_LIPOPROTEIN"/>
    <property type="match status" value="1"/>
</dbReference>
<sequence length="318" mass="32997">MRTRLFSSLAASAAALILLAGCGSSADSSSSGGAAADSDPDTLVFASIPSENATSLEQQYANVIKVIEEETGKQVEVQNATDYAAVIEGLRAGKVQIAGLGPFSYITAKDSDVAIEPVAAVVDSPDEEPGYKSYGIVPADSDITDISGFKDKNVCFVDPTSTSGYLYPTAGLEDAGIDPESDITPVMAGGHDASALAVASGQCDAGFAFDAMVEETLIKSGQLSEGQLKVVWESEIIPGSPVAISTDTMTQETQDKIKAAFTEKINVDALVQDGVCTDAASCVLPEESKWGYTAVDDQLYDGVRKVCEITKAEACTAS</sequence>
<dbReference type="InParanoid" id="A0A7L4YT02"/>
<evidence type="ECO:0000256" key="3">
    <source>
        <dbReference type="SAM" id="SignalP"/>
    </source>
</evidence>
<evidence type="ECO:0000313" key="4">
    <source>
        <dbReference type="EMBL" id="QHC02182.1"/>
    </source>
</evidence>
<dbReference type="KEGG" id="eke:EK0264_19200"/>
<protein>
    <submittedName>
        <fullName evidence="4">Phosphate/phosphite/phosphonate ABC transporter substrate-binding protein</fullName>
    </submittedName>
</protein>
<organism evidence="4 5">
    <name type="scientific">Epidermidibacterium keratini</name>
    <dbReference type="NCBI Taxonomy" id="1891644"/>
    <lineage>
        <taxon>Bacteria</taxon>
        <taxon>Bacillati</taxon>
        <taxon>Actinomycetota</taxon>
        <taxon>Actinomycetes</taxon>
        <taxon>Sporichthyales</taxon>
        <taxon>Sporichthyaceae</taxon>
        <taxon>Epidermidibacterium</taxon>
    </lineage>
</organism>
<dbReference type="Gene3D" id="3.40.190.10">
    <property type="entry name" value="Periplasmic binding protein-like II"/>
    <property type="match status" value="2"/>
</dbReference>
<evidence type="ECO:0000256" key="1">
    <source>
        <dbReference type="ARBA" id="ARBA00007162"/>
    </source>
</evidence>
<name>A0A7L4YT02_9ACTN</name>
<dbReference type="AlphaFoldDB" id="A0A7L4YT02"/>
<dbReference type="CDD" id="cd01071">
    <property type="entry name" value="PBP2_PhnD_like"/>
    <property type="match status" value="1"/>
</dbReference>